<evidence type="ECO:0000256" key="2">
    <source>
        <dbReference type="SAM" id="SignalP"/>
    </source>
</evidence>
<accession>A0ABQ4QDM4</accession>
<comment type="caution">
    <text evidence="3">The sequence shown here is derived from an EMBL/GenBank/DDBJ whole genome shotgun (WGS) entry which is preliminary data.</text>
</comment>
<keyword evidence="4" id="KW-1185">Reference proteome</keyword>
<protein>
    <recommendedName>
        <fullName evidence="5">Outer membrane protein</fullName>
    </recommendedName>
</protein>
<reference evidence="3 4" key="1">
    <citation type="journal article" date="2021" name="Front. Microbiol.">
        <title>Comprehensive Comparative Genomics and Phenotyping of Methylobacterium Species.</title>
        <authorList>
            <person name="Alessa O."/>
            <person name="Ogura Y."/>
            <person name="Fujitani Y."/>
            <person name="Takami H."/>
            <person name="Hayashi T."/>
            <person name="Sahin N."/>
            <person name="Tani A."/>
        </authorList>
    </citation>
    <scope>NUCLEOTIDE SEQUENCE [LARGE SCALE GENOMIC DNA]</scope>
    <source>
        <strain evidence="3 4">DSM 23679</strain>
    </source>
</reference>
<evidence type="ECO:0000313" key="4">
    <source>
        <dbReference type="Proteomes" id="UP001055117"/>
    </source>
</evidence>
<evidence type="ECO:0008006" key="5">
    <source>
        <dbReference type="Google" id="ProtNLM"/>
    </source>
</evidence>
<keyword evidence="2" id="KW-0732">Signal</keyword>
<organism evidence="3 4">
    <name type="scientific">Methylobacterium cerastii</name>
    <dbReference type="NCBI Taxonomy" id="932741"/>
    <lineage>
        <taxon>Bacteria</taxon>
        <taxon>Pseudomonadati</taxon>
        <taxon>Pseudomonadota</taxon>
        <taxon>Alphaproteobacteria</taxon>
        <taxon>Hyphomicrobiales</taxon>
        <taxon>Methylobacteriaceae</taxon>
        <taxon>Methylobacterium</taxon>
    </lineage>
</organism>
<feature type="signal peptide" evidence="2">
    <location>
        <begin position="1"/>
        <end position="19"/>
    </location>
</feature>
<name>A0ABQ4QDM4_9HYPH</name>
<sequence length="78" mass="8478">MRIVPIAVLAVLAATPALAQVRQGNPDAANESFARQSESRALQQNITSQNNTTRMEIQRSQQMQAPQPTPGVVVAPRR</sequence>
<feature type="compositionally biased region" description="Polar residues" evidence="1">
    <location>
        <begin position="33"/>
        <end position="66"/>
    </location>
</feature>
<evidence type="ECO:0000313" key="3">
    <source>
        <dbReference type="EMBL" id="GJD42997.1"/>
    </source>
</evidence>
<feature type="chain" id="PRO_5045905256" description="Outer membrane protein" evidence="2">
    <location>
        <begin position="20"/>
        <end position="78"/>
    </location>
</feature>
<proteinExistence type="predicted"/>
<dbReference type="Proteomes" id="UP001055117">
    <property type="component" value="Unassembled WGS sequence"/>
</dbReference>
<dbReference type="RefSeq" id="WP_147751559.1">
    <property type="nucleotide sequence ID" value="NZ_BPQG01000007.1"/>
</dbReference>
<evidence type="ECO:0000256" key="1">
    <source>
        <dbReference type="SAM" id="MobiDB-lite"/>
    </source>
</evidence>
<gene>
    <name evidence="3" type="ORF">AFCDBAGC_0839</name>
</gene>
<dbReference type="EMBL" id="BPQG01000007">
    <property type="protein sequence ID" value="GJD42997.1"/>
    <property type="molecule type" value="Genomic_DNA"/>
</dbReference>
<feature type="region of interest" description="Disordered" evidence="1">
    <location>
        <begin position="25"/>
        <end position="78"/>
    </location>
</feature>